<sequence>MSDLPQTRVLGMSDVRRLLTVEDSIEVQRQAFLALAHGHVTAAPNAWLRLPGDQRGWLKLLAAHDKTSGGLGVKVLARFPRNPPGRNLGSLLLLFDDETGTPLAVMDSVYITAVRTAAGAALATQALARPESRSVAMIGTGALAWYSLLAHRHLLPALGEMTVYSRSAERREAFAERAAAETGVEARAVGTVAEAVAGADIVITATNSPVPVLLREHLEPGQHVGAIGIRTEMSPDAVAMCRVIGDGREETLQDGKFSVALAAGAVRAEDLGPGLGDVLDSGPGRRDTAEITMFDSSGVAIQDIACAVYVWRAAREEDAGTIVDLGAKDVLAL</sequence>
<dbReference type="Gene3D" id="3.40.50.720">
    <property type="entry name" value="NAD(P)-binding Rossmann-like Domain"/>
    <property type="match status" value="1"/>
</dbReference>
<comment type="caution">
    <text evidence="1">The sequence shown here is derived from an EMBL/GenBank/DDBJ whole genome shotgun (WGS) entry which is preliminary data.</text>
</comment>
<dbReference type="SUPFAM" id="SSF51735">
    <property type="entry name" value="NAD(P)-binding Rossmann-fold domains"/>
    <property type="match status" value="1"/>
</dbReference>
<protein>
    <submittedName>
        <fullName evidence="1">Ornithine cyclodeaminase family protein</fullName>
    </submittedName>
</protein>
<accession>A0ABW7AWA1</accession>
<evidence type="ECO:0000313" key="1">
    <source>
        <dbReference type="EMBL" id="MFG1710363.1"/>
    </source>
</evidence>
<evidence type="ECO:0000313" key="2">
    <source>
        <dbReference type="Proteomes" id="UP001603978"/>
    </source>
</evidence>
<dbReference type="PANTHER" id="PTHR13812:SF19">
    <property type="entry name" value="KETIMINE REDUCTASE MU-CRYSTALLIN"/>
    <property type="match status" value="1"/>
</dbReference>
<dbReference type="InterPro" id="IPR023401">
    <property type="entry name" value="ODC_N"/>
</dbReference>
<dbReference type="EMBL" id="JBICRM010000047">
    <property type="protein sequence ID" value="MFG1710363.1"/>
    <property type="molecule type" value="Genomic_DNA"/>
</dbReference>
<dbReference type="InterPro" id="IPR036291">
    <property type="entry name" value="NAD(P)-bd_dom_sf"/>
</dbReference>
<name>A0ABW7AWA1_9ACTN</name>
<dbReference type="PIRSF" id="PIRSF001439">
    <property type="entry name" value="CryM"/>
    <property type="match status" value="1"/>
</dbReference>
<dbReference type="InterPro" id="IPR003462">
    <property type="entry name" value="ODC_Mu_crystall"/>
</dbReference>
<keyword evidence="2" id="KW-1185">Reference proteome</keyword>
<dbReference type="Gene3D" id="3.30.1780.10">
    <property type="entry name" value="ornithine cyclodeaminase, domain 1"/>
    <property type="match status" value="1"/>
</dbReference>
<proteinExistence type="predicted"/>
<reference evidence="1 2" key="1">
    <citation type="submission" date="2024-10" db="EMBL/GenBank/DDBJ databases">
        <authorList>
            <person name="Topkara A.R."/>
            <person name="Saygin H."/>
        </authorList>
    </citation>
    <scope>NUCLEOTIDE SEQUENCE [LARGE SCALE GENOMIC DNA]</scope>
    <source>
        <strain evidence="1 2">M3C6</strain>
    </source>
</reference>
<dbReference type="Proteomes" id="UP001603978">
    <property type="component" value="Unassembled WGS sequence"/>
</dbReference>
<dbReference type="Pfam" id="PF02423">
    <property type="entry name" value="OCD_Mu_crystall"/>
    <property type="match status" value="1"/>
</dbReference>
<gene>
    <name evidence="1" type="ORF">ACFLIM_45065</name>
</gene>
<organism evidence="1 2">
    <name type="scientific">Nonomuraea marmarensis</name>
    <dbReference type="NCBI Taxonomy" id="3351344"/>
    <lineage>
        <taxon>Bacteria</taxon>
        <taxon>Bacillati</taxon>
        <taxon>Actinomycetota</taxon>
        <taxon>Actinomycetes</taxon>
        <taxon>Streptosporangiales</taxon>
        <taxon>Streptosporangiaceae</taxon>
        <taxon>Nonomuraea</taxon>
    </lineage>
</organism>
<dbReference type="RefSeq" id="WP_393176061.1">
    <property type="nucleotide sequence ID" value="NZ_JBICRM010000047.1"/>
</dbReference>
<dbReference type="PANTHER" id="PTHR13812">
    <property type="entry name" value="KETIMINE REDUCTASE MU-CRYSTALLIN"/>
    <property type="match status" value="1"/>
</dbReference>